<proteinExistence type="predicted"/>
<keyword evidence="3" id="KW-1185">Reference proteome</keyword>
<organism evidence="2 3">
    <name type="scientific">Populus deltoides</name>
    <name type="common">Eastern poplar</name>
    <name type="synonym">Eastern cottonwood</name>
    <dbReference type="NCBI Taxonomy" id="3696"/>
    <lineage>
        <taxon>Eukaryota</taxon>
        <taxon>Viridiplantae</taxon>
        <taxon>Streptophyta</taxon>
        <taxon>Embryophyta</taxon>
        <taxon>Tracheophyta</taxon>
        <taxon>Spermatophyta</taxon>
        <taxon>Magnoliopsida</taxon>
        <taxon>eudicotyledons</taxon>
        <taxon>Gunneridae</taxon>
        <taxon>Pentapetalae</taxon>
        <taxon>rosids</taxon>
        <taxon>fabids</taxon>
        <taxon>Malpighiales</taxon>
        <taxon>Salicaceae</taxon>
        <taxon>Saliceae</taxon>
        <taxon>Populus</taxon>
    </lineage>
</organism>
<comment type="caution">
    <text evidence="2">The sequence shown here is derived from an EMBL/GenBank/DDBJ whole genome shotgun (WGS) entry which is preliminary data.</text>
</comment>
<feature type="region of interest" description="Disordered" evidence="1">
    <location>
        <begin position="70"/>
        <end position="93"/>
    </location>
</feature>
<dbReference type="EMBL" id="JACEGQ020000181">
    <property type="protein sequence ID" value="KAH8479487.1"/>
    <property type="molecule type" value="Genomic_DNA"/>
</dbReference>
<dbReference type="AlphaFoldDB" id="A0A8T2WIG7"/>
<evidence type="ECO:0000256" key="1">
    <source>
        <dbReference type="SAM" id="MobiDB-lite"/>
    </source>
</evidence>
<feature type="non-terminal residue" evidence="2">
    <location>
        <position position="1"/>
    </location>
</feature>
<gene>
    <name evidence="2" type="ORF">H0E87_031604</name>
</gene>
<protein>
    <submittedName>
        <fullName evidence="2">Uncharacterized protein</fullName>
    </submittedName>
</protein>
<reference evidence="2" key="1">
    <citation type="journal article" date="2021" name="J. Hered.">
        <title>Genome Assembly of Salicaceae Populus deltoides (Eastern Cottonwood) I-69 Based on Nanopore Sequencing and Hi-C Technologies.</title>
        <authorList>
            <person name="Bai S."/>
            <person name="Wu H."/>
            <person name="Zhang J."/>
            <person name="Pan Z."/>
            <person name="Zhao W."/>
            <person name="Li Z."/>
            <person name="Tong C."/>
        </authorList>
    </citation>
    <scope>NUCLEOTIDE SEQUENCE</scope>
    <source>
        <tissue evidence="2">Leaf</tissue>
    </source>
</reference>
<evidence type="ECO:0000313" key="3">
    <source>
        <dbReference type="Proteomes" id="UP000807159"/>
    </source>
</evidence>
<name>A0A8T2WIG7_POPDE</name>
<accession>A0A8T2WIG7</accession>
<dbReference type="Proteomes" id="UP000807159">
    <property type="component" value="Unassembled WGS sequence"/>
</dbReference>
<feature type="compositionally biased region" description="Polar residues" evidence="1">
    <location>
        <begin position="84"/>
        <end position="93"/>
    </location>
</feature>
<sequence length="93" mass="10328">GSTSTIHMGYGLNPARFLGAQPTLRIEPSSSTENHLLLNNKMKMRNYLGSQVGLTIQISQEIVESPTQAPNRLHLRPQYDHESVNSVSRELLG</sequence>
<evidence type="ECO:0000313" key="2">
    <source>
        <dbReference type="EMBL" id="KAH8479487.1"/>
    </source>
</evidence>